<dbReference type="OrthoDB" id="2402896at2759"/>
<evidence type="ECO:0000313" key="3">
    <source>
        <dbReference type="Proteomes" id="UP001153076"/>
    </source>
</evidence>
<evidence type="ECO:0000256" key="1">
    <source>
        <dbReference type="SAM" id="MobiDB-lite"/>
    </source>
</evidence>
<dbReference type="EMBL" id="JAKOGI010001242">
    <property type="protein sequence ID" value="KAJ8426750.1"/>
    <property type="molecule type" value="Genomic_DNA"/>
</dbReference>
<keyword evidence="3" id="KW-1185">Reference proteome</keyword>
<protein>
    <submittedName>
        <fullName evidence="2">Uncharacterized protein</fullName>
    </submittedName>
</protein>
<sequence length="422" mass="47217">MEADVTLLANPIRPAPTPTKMPSNSEWEVTAVLKCPLLNQNFVLNFDKEVKSYSKYSSSSFALAIVEALLMFEKEFIDGASHNYKEVGSSSCERSFEGVFPSMSFHPTYYFDPSNDSSIFMPMTIPPVFHQLCTELKKGSRSRNKKKSNCKTARAILLELDHSHFEVSSGQHRGHKSDSENYGAVSGNSTERMETPEQFLYTSPLVNGSENRSFQSPYYVDTDYVPPAQDWFGDFNISANFPNQGLFDGANYDLMLTTGPTINNVKETVDNSQVSHSCLENEMILDARLGDANITASEVPAVEMKNEKGNALLKGFGRNASQSSEEASLRYFSFGSDSDARSFLAPSEAQHIGVYDGSSVYLHIHAIDRKPIDQLKDLCQAKSEATLPDGYMVVALLRHQAHVPQKQYLHHIEYLDHQHFWA</sequence>
<dbReference type="Proteomes" id="UP001153076">
    <property type="component" value="Unassembled WGS sequence"/>
</dbReference>
<reference evidence="2" key="1">
    <citation type="submission" date="2022-04" db="EMBL/GenBank/DDBJ databases">
        <title>Carnegiea gigantea Genome sequencing and assembly v2.</title>
        <authorList>
            <person name="Copetti D."/>
            <person name="Sanderson M.J."/>
            <person name="Burquez A."/>
            <person name="Wojciechowski M.F."/>
        </authorList>
    </citation>
    <scope>NUCLEOTIDE SEQUENCE</scope>
    <source>
        <strain evidence="2">SGP5-SGP5p</strain>
        <tissue evidence="2">Aerial part</tissue>
    </source>
</reference>
<proteinExistence type="predicted"/>
<dbReference type="AlphaFoldDB" id="A0A9Q1GX69"/>
<gene>
    <name evidence="2" type="ORF">Cgig2_029419</name>
</gene>
<comment type="caution">
    <text evidence="2">The sequence shown here is derived from an EMBL/GenBank/DDBJ whole genome shotgun (WGS) entry which is preliminary data.</text>
</comment>
<organism evidence="2 3">
    <name type="scientific">Carnegiea gigantea</name>
    <dbReference type="NCBI Taxonomy" id="171969"/>
    <lineage>
        <taxon>Eukaryota</taxon>
        <taxon>Viridiplantae</taxon>
        <taxon>Streptophyta</taxon>
        <taxon>Embryophyta</taxon>
        <taxon>Tracheophyta</taxon>
        <taxon>Spermatophyta</taxon>
        <taxon>Magnoliopsida</taxon>
        <taxon>eudicotyledons</taxon>
        <taxon>Gunneridae</taxon>
        <taxon>Pentapetalae</taxon>
        <taxon>Caryophyllales</taxon>
        <taxon>Cactineae</taxon>
        <taxon>Cactaceae</taxon>
        <taxon>Cactoideae</taxon>
        <taxon>Echinocereeae</taxon>
        <taxon>Carnegiea</taxon>
    </lineage>
</organism>
<evidence type="ECO:0000313" key="2">
    <source>
        <dbReference type="EMBL" id="KAJ8426750.1"/>
    </source>
</evidence>
<name>A0A9Q1GX69_9CARY</name>
<feature type="region of interest" description="Disordered" evidence="1">
    <location>
        <begin position="168"/>
        <end position="190"/>
    </location>
</feature>
<accession>A0A9Q1GX69</accession>